<evidence type="ECO:0000256" key="12">
    <source>
        <dbReference type="ARBA" id="ARBA00054003"/>
    </source>
</evidence>
<reference evidence="15 16" key="1">
    <citation type="submission" date="2024-02" db="EMBL/GenBank/DDBJ databases">
        <authorList>
            <person name="Vignale AGUSTIN F."/>
            <person name="Sosa J E."/>
            <person name="Modenutti C."/>
        </authorList>
    </citation>
    <scope>NUCLEOTIDE SEQUENCE [LARGE SCALE GENOMIC DNA]</scope>
</reference>
<keyword evidence="6" id="KW-0677">Repeat</keyword>
<feature type="chain" id="PRO_5044754576" description="protein disulfide-isomerase" evidence="13">
    <location>
        <begin position="31"/>
        <end position="541"/>
    </location>
</feature>
<sequence>MCAPKPTSRFIFSTLILLLLLGSFITITSSESSKANDDVDDMEGIEELMALDEEDELQEQPPPEGVHHDKPSEAEVLSKAQRIVLELNTDSTKRVIDENEYVLVLGYAPWCARSAELMPRFAEAANSLKDLGSSLLMAKLDAERYPKAATVLGIKGFPTLLLFVNGTSQPYSGGFSSEEIVIWTRKKTGVPVVRISTVAEAIEFIKQHLMFAVGLFQKFEGPDYDEFVEAATSDNEIQFVETSSTEVANVLFPDIKPTDRFVGLVKSEPEKYTTFEDTFKKEKILQFLDHNKFPLVTVLTELNSARVYSSPNKLQVYVFAEADDFKELLEHFQDVARKFRTEIMFVFVDIREDNLAKPFLTLFGLEESDKTLVTAFNYKRGSKYLLQSDLTPKNIEEFCLGLVQSTFSPYYKSQPIPENKDASIQIIVGKTFDDLVLRSPKNILLEVHTPWCMTCETTSKQIEKLAKHFKGLESLVFARIDASANEHPELQVDDYPTLLFYPAGNKSKPIKFSTKSSLKDLAVLINNHIKGSQDHTTKDEL</sequence>
<dbReference type="PANTHER" id="PTHR18929">
    <property type="entry name" value="PROTEIN DISULFIDE ISOMERASE"/>
    <property type="match status" value="1"/>
</dbReference>
<dbReference type="GO" id="GO:0003756">
    <property type="term" value="F:protein disulfide isomerase activity"/>
    <property type="evidence" value="ECO:0007669"/>
    <property type="project" value="UniProtKB-EC"/>
</dbReference>
<evidence type="ECO:0000256" key="10">
    <source>
        <dbReference type="ARBA" id="ARBA00023235"/>
    </source>
</evidence>
<dbReference type="InterPro" id="IPR013766">
    <property type="entry name" value="Thioredoxin_domain"/>
</dbReference>
<dbReference type="AlphaFoldDB" id="A0ABC8T068"/>
<evidence type="ECO:0000256" key="3">
    <source>
        <dbReference type="ARBA" id="ARBA00006347"/>
    </source>
</evidence>
<dbReference type="Pfam" id="PF00085">
    <property type="entry name" value="Thioredoxin"/>
    <property type="match status" value="2"/>
</dbReference>
<dbReference type="CDD" id="cd02981">
    <property type="entry name" value="PDI_b_family"/>
    <property type="match status" value="1"/>
</dbReference>
<dbReference type="InterPro" id="IPR036249">
    <property type="entry name" value="Thioredoxin-like_sf"/>
</dbReference>
<keyword evidence="9" id="KW-0325">Glycoprotein</keyword>
<keyword evidence="16" id="KW-1185">Reference proteome</keyword>
<organism evidence="15 16">
    <name type="scientific">Ilex paraguariensis</name>
    <name type="common">yerba mate</name>
    <dbReference type="NCBI Taxonomy" id="185542"/>
    <lineage>
        <taxon>Eukaryota</taxon>
        <taxon>Viridiplantae</taxon>
        <taxon>Streptophyta</taxon>
        <taxon>Embryophyta</taxon>
        <taxon>Tracheophyta</taxon>
        <taxon>Spermatophyta</taxon>
        <taxon>Magnoliopsida</taxon>
        <taxon>eudicotyledons</taxon>
        <taxon>Gunneridae</taxon>
        <taxon>Pentapetalae</taxon>
        <taxon>asterids</taxon>
        <taxon>campanulids</taxon>
        <taxon>Aquifoliales</taxon>
        <taxon>Aquifoliaceae</taxon>
        <taxon>Ilex</taxon>
    </lineage>
</organism>
<dbReference type="PANTHER" id="PTHR18929:SF189">
    <property type="entry name" value="PROTEIN DISULFIDE ISOMERASE-LIKE 1-5-RELATED"/>
    <property type="match status" value="1"/>
</dbReference>
<dbReference type="CDD" id="cd02961">
    <property type="entry name" value="PDI_a_family"/>
    <property type="match status" value="1"/>
</dbReference>
<evidence type="ECO:0000256" key="8">
    <source>
        <dbReference type="ARBA" id="ARBA00023157"/>
    </source>
</evidence>
<evidence type="ECO:0000256" key="1">
    <source>
        <dbReference type="ARBA" id="ARBA00001182"/>
    </source>
</evidence>
<accession>A0ABC8T068</accession>
<comment type="function">
    <text evidence="12">Acts as a protein-folding catalyst that interacts with nascent polypeptides to catalyze the formation, isomerization, and reduction or oxidation of disulfide bonds.</text>
</comment>
<dbReference type="Pfam" id="PF13848">
    <property type="entry name" value="Thioredoxin_6"/>
    <property type="match status" value="1"/>
</dbReference>
<gene>
    <name evidence="15" type="ORF">ILEXP_LOCUS30293</name>
</gene>
<dbReference type="EC" id="5.3.4.1" evidence="4"/>
<protein>
    <recommendedName>
        <fullName evidence="4">protein disulfide-isomerase</fullName>
        <ecNumber evidence="4">5.3.4.1</ecNumber>
    </recommendedName>
</protein>
<name>A0ABC8T068_9AQUA</name>
<dbReference type="PROSITE" id="PS51352">
    <property type="entry name" value="THIOREDOXIN_2"/>
    <property type="match status" value="2"/>
</dbReference>
<comment type="subcellular location">
    <subcellularLocation>
        <location evidence="2">Endoplasmic reticulum lumen</location>
    </subcellularLocation>
</comment>
<keyword evidence="8" id="KW-1015">Disulfide bond</keyword>
<keyword evidence="10" id="KW-0413">Isomerase</keyword>
<dbReference type="EMBL" id="CAUOFW020003691">
    <property type="protein sequence ID" value="CAK9161490.1"/>
    <property type="molecule type" value="Genomic_DNA"/>
</dbReference>
<keyword evidence="5 13" id="KW-0732">Signal</keyword>
<evidence type="ECO:0000256" key="4">
    <source>
        <dbReference type="ARBA" id="ARBA00012723"/>
    </source>
</evidence>
<evidence type="ECO:0000256" key="13">
    <source>
        <dbReference type="SAM" id="SignalP"/>
    </source>
</evidence>
<dbReference type="SUPFAM" id="SSF52833">
    <property type="entry name" value="Thioredoxin-like"/>
    <property type="match status" value="4"/>
</dbReference>
<evidence type="ECO:0000313" key="16">
    <source>
        <dbReference type="Proteomes" id="UP001642360"/>
    </source>
</evidence>
<comment type="catalytic activity">
    <reaction evidence="1">
        <text>Catalyzes the rearrangement of -S-S- bonds in proteins.</text>
        <dbReference type="EC" id="5.3.4.1"/>
    </reaction>
</comment>
<comment type="caution">
    <text evidence="15">The sequence shown here is derived from an EMBL/GenBank/DDBJ whole genome shotgun (WGS) entry which is preliminary data.</text>
</comment>
<dbReference type="FunFam" id="3.40.30.10:FF:000042">
    <property type="entry name" value="protein disulfide-isomerase A2"/>
    <property type="match status" value="1"/>
</dbReference>
<comment type="similarity">
    <text evidence="3">Belongs to the protein disulfide isomerase family.</text>
</comment>
<evidence type="ECO:0000256" key="11">
    <source>
        <dbReference type="ARBA" id="ARBA00023284"/>
    </source>
</evidence>
<dbReference type="FunFam" id="3.40.30.10:FF:000201">
    <property type="entry name" value="Protein disulfide isomerase-like 1-5"/>
    <property type="match status" value="1"/>
</dbReference>
<evidence type="ECO:0000256" key="5">
    <source>
        <dbReference type="ARBA" id="ARBA00022729"/>
    </source>
</evidence>
<dbReference type="CDD" id="cd02982">
    <property type="entry name" value="PDI_b'_family"/>
    <property type="match status" value="1"/>
</dbReference>
<evidence type="ECO:0000313" key="15">
    <source>
        <dbReference type="EMBL" id="CAK9161490.1"/>
    </source>
</evidence>
<dbReference type="Proteomes" id="UP001642360">
    <property type="component" value="Unassembled WGS sequence"/>
</dbReference>
<feature type="signal peptide" evidence="13">
    <location>
        <begin position="1"/>
        <end position="30"/>
    </location>
</feature>
<keyword evidence="7" id="KW-0256">Endoplasmic reticulum</keyword>
<dbReference type="FunFam" id="3.40.30.10:FF:000204">
    <property type="entry name" value="Protein disulfide isomerase-like 1-6"/>
    <property type="match status" value="1"/>
</dbReference>
<keyword evidence="11" id="KW-0676">Redox-active center</keyword>
<feature type="domain" description="Thioredoxin" evidence="14">
    <location>
        <begin position="413"/>
        <end position="530"/>
    </location>
</feature>
<dbReference type="CDD" id="cd02995">
    <property type="entry name" value="PDI_a_PDI_a'_C"/>
    <property type="match status" value="1"/>
</dbReference>
<proteinExistence type="inferred from homology"/>
<evidence type="ECO:0000256" key="9">
    <source>
        <dbReference type="ARBA" id="ARBA00023180"/>
    </source>
</evidence>
<dbReference type="Gene3D" id="3.40.30.10">
    <property type="entry name" value="Glutaredoxin"/>
    <property type="match status" value="4"/>
</dbReference>
<evidence type="ECO:0000256" key="2">
    <source>
        <dbReference type="ARBA" id="ARBA00004319"/>
    </source>
</evidence>
<evidence type="ECO:0000256" key="6">
    <source>
        <dbReference type="ARBA" id="ARBA00022737"/>
    </source>
</evidence>
<dbReference type="GO" id="GO:0005788">
    <property type="term" value="C:endoplasmic reticulum lumen"/>
    <property type="evidence" value="ECO:0007669"/>
    <property type="project" value="UniProtKB-SubCell"/>
</dbReference>
<dbReference type="FunFam" id="3.40.30.10:FF:000134">
    <property type="entry name" value="Protein disulfide-isomerase"/>
    <property type="match status" value="1"/>
</dbReference>
<evidence type="ECO:0000259" key="14">
    <source>
        <dbReference type="PROSITE" id="PS51352"/>
    </source>
</evidence>
<feature type="domain" description="Thioredoxin" evidence="14">
    <location>
        <begin position="48"/>
        <end position="189"/>
    </location>
</feature>
<evidence type="ECO:0000256" key="7">
    <source>
        <dbReference type="ARBA" id="ARBA00022824"/>
    </source>
</evidence>